<evidence type="ECO:0000313" key="1">
    <source>
        <dbReference type="EMBL" id="GLT18652.1"/>
    </source>
</evidence>
<dbReference type="Proteomes" id="UP001157138">
    <property type="component" value="Unassembled WGS sequence"/>
</dbReference>
<comment type="caution">
    <text evidence="1">The sequence shown here is derived from an EMBL/GenBank/DDBJ whole genome shotgun (WGS) entry which is preliminary data.</text>
</comment>
<gene>
    <name evidence="1" type="ORF">GCM10007938_24330</name>
</gene>
<reference evidence="2" key="1">
    <citation type="journal article" date="2019" name="Int. J. Syst. Evol. Microbiol.">
        <title>The Global Catalogue of Microorganisms (GCM) 10K type strain sequencing project: providing services to taxonomists for standard genome sequencing and annotation.</title>
        <authorList>
            <consortium name="The Broad Institute Genomics Platform"/>
            <consortium name="The Broad Institute Genome Sequencing Center for Infectious Disease"/>
            <person name="Wu L."/>
            <person name="Ma J."/>
        </authorList>
    </citation>
    <scope>NUCLEOTIDE SEQUENCE [LARGE SCALE GENOMIC DNA]</scope>
    <source>
        <strain evidence="2">NBRC 108723</strain>
    </source>
</reference>
<evidence type="ECO:0000313" key="2">
    <source>
        <dbReference type="Proteomes" id="UP001157138"/>
    </source>
</evidence>
<organism evidence="1 2">
    <name type="scientific">Vibrio zhanjiangensis</name>
    <dbReference type="NCBI Taxonomy" id="1046128"/>
    <lineage>
        <taxon>Bacteria</taxon>
        <taxon>Pseudomonadati</taxon>
        <taxon>Pseudomonadota</taxon>
        <taxon>Gammaproteobacteria</taxon>
        <taxon>Vibrionales</taxon>
        <taxon>Vibrionaceae</taxon>
        <taxon>Vibrio</taxon>
    </lineage>
</organism>
<proteinExistence type="predicted"/>
<evidence type="ECO:0008006" key="3">
    <source>
        <dbReference type="Google" id="ProtNLM"/>
    </source>
</evidence>
<name>A0ABQ6EZJ1_9VIBR</name>
<sequence length="122" mass="14545">MDLQVLRNIEQLNSLLRLPRIEPKDILEIHQSPYGLRLEVMDDRLMLTSWLIDIRDLDLESALKTNQPERFRGLPQRLFTIKDQLFISTFCPPKFDARQWFDVCKKQREFLMQLAGGKRLCQ</sequence>
<accession>A0ABQ6EZJ1</accession>
<dbReference type="EMBL" id="BSPW01000051">
    <property type="protein sequence ID" value="GLT18652.1"/>
    <property type="molecule type" value="Genomic_DNA"/>
</dbReference>
<dbReference type="RefSeq" id="WP_284192535.1">
    <property type="nucleotide sequence ID" value="NZ_BSPW01000051.1"/>
</dbReference>
<keyword evidence="2" id="KW-1185">Reference proteome</keyword>
<protein>
    <recommendedName>
        <fullName evidence="3">Type III secretion chaperone SycN</fullName>
    </recommendedName>
</protein>